<dbReference type="AlphaFoldDB" id="A0A813XAM8"/>
<evidence type="ECO:0000313" key="1">
    <source>
        <dbReference type="EMBL" id="CAF0867181.1"/>
    </source>
</evidence>
<proteinExistence type="predicted"/>
<protein>
    <submittedName>
        <fullName evidence="1">Uncharacterized protein</fullName>
    </submittedName>
</protein>
<accession>A0A813XAM8</accession>
<name>A0A813XAM8_9BILA</name>
<comment type="caution">
    <text evidence="1">The sequence shown here is derived from an EMBL/GenBank/DDBJ whole genome shotgun (WGS) entry which is preliminary data.</text>
</comment>
<evidence type="ECO:0000313" key="2">
    <source>
        <dbReference type="Proteomes" id="UP000663879"/>
    </source>
</evidence>
<keyword evidence="2" id="KW-1185">Reference proteome</keyword>
<reference evidence="1" key="1">
    <citation type="submission" date="2021-02" db="EMBL/GenBank/DDBJ databases">
        <authorList>
            <person name="Nowell W R."/>
        </authorList>
    </citation>
    <scope>NUCLEOTIDE SEQUENCE</scope>
    <source>
        <strain evidence="1">Ploen Becks lab</strain>
    </source>
</reference>
<dbReference type="Proteomes" id="UP000663879">
    <property type="component" value="Unassembled WGS sequence"/>
</dbReference>
<sequence>MAKNQSKLSEITFIEHLNMVREKKKSIENYLEDTDLFLHEYLAPVLNKIDLRREKLKQEANKKIDDAYFKIINEIENIKSSFKQKTNSIDNKKFEELAVCDKLNENSQKNEYFNDKLNKLKRFEEDFINSTSNMIENFKSIDFKYAKTVPKLDNRGFYNHTVINQELGEWNDKNFCFGKIKYKNQT</sequence>
<gene>
    <name evidence="1" type="ORF">OXX778_LOCUS9743</name>
</gene>
<organism evidence="1 2">
    <name type="scientific">Brachionus calyciflorus</name>
    <dbReference type="NCBI Taxonomy" id="104777"/>
    <lineage>
        <taxon>Eukaryota</taxon>
        <taxon>Metazoa</taxon>
        <taxon>Spiralia</taxon>
        <taxon>Gnathifera</taxon>
        <taxon>Rotifera</taxon>
        <taxon>Eurotatoria</taxon>
        <taxon>Monogononta</taxon>
        <taxon>Pseudotrocha</taxon>
        <taxon>Ploima</taxon>
        <taxon>Brachionidae</taxon>
        <taxon>Brachionus</taxon>
    </lineage>
</organism>
<dbReference type="EMBL" id="CAJNOC010001464">
    <property type="protein sequence ID" value="CAF0867181.1"/>
    <property type="molecule type" value="Genomic_DNA"/>
</dbReference>